<gene>
    <name evidence="2" type="ORF">TNIN_321211</name>
</gene>
<dbReference type="AlphaFoldDB" id="A0A8X6KI63"/>
<dbReference type="EMBL" id="BMAV01026472">
    <property type="protein sequence ID" value="GFS50690.1"/>
    <property type="molecule type" value="Genomic_DNA"/>
</dbReference>
<feature type="region of interest" description="Disordered" evidence="1">
    <location>
        <begin position="70"/>
        <end position="130"/>
    </location>
</feature>
<comment type="caution">
    <text evidence="2">The sequence shown here is derived from an EMBL/GenBank/DDBJ whole genome shotgun (WGS) entry which is preliminary data.</text>
</comment>
<organism evidence="2 3">
    <name type="scientific">Trichonephila inaurata madagascariensis</name>
    <dbReference type="NCBI Taxonomy" id="2747483"/>
    <lineage>
        <taxon>Eukaryota</taxon>
        <taxon>Metazoa</taxon>
        <taxon>Ecdysozoa</taxon>
        <taxon>Arthropoda</taxon>
        <taxon>Chelicerata</taxon>
        <taxon>Arachnida</taxon>
        <taxon>Araneae</taxon>
        <taxon>Araneomorphae</taxon>
        <taxon>Entelegynae</taxon>
        <taxon>Araneoidea</taxon>
        <taxon>Nephilidae</taxon>
        <taxon>Trichonephila</taxon>
        <taxon>Trichonephila inaurata</taxon>
    </lineage>
</organism>
<evidence type="ECO:0000313" key="2">
    <source>
        <dbReference type="EMBL" id="GFS50690.1"/>
    </source>
</evidence>
<reference evidence="2" key="1">
    <citation type="submission" date="2020-08" db="EMBL/GenBank/DDBJ databases">
        <title>Multicomponent nature underlies the extraordinary mechanical properties of spider dragline silk.</title>
        <authorList>
            <person name="Kono N."/>
            <person name="Nakamura H."/>
            <person name="Mori M."/>
            <person name="Yoshida Y."/>
            <person name="Ohtoshi R."/>
            <person name="Malay A.D."/>
            <person name="Moran D.A.P."/>
            <person name="Tomita M."/>
            <person name="Numata K."/>
            <person name="Arakawa K."/>
        </authorList>
    </citation>
    <scope>NUCLEOTIDE SEQUENCE</scope>
</reference>
<dbReference type="Proteomes" id="UP000886998">
    <property type="component" value="Unassembled WGS sequence"/>
</dbReference>
<keyword evidence="3" id="KW-1185">Reference proteome</keyword>
<feature type="compositionally biased region" description="Polar residues" evidence="1">
    <location>
        <begin position="120"/>
        <end position="130"/>
    </location>
</feature>
<sequence length="130" mass="14628">MGYGRFGINVHKGVLWKESLSIQTVIRGSKTIQHETSWRFNRAPSCTKGIARKMVCIVERETCSFQRGNINGERRCGQTGNGQTCNGERPNEETPNIKWGNPNKPSMQWKQAKHAMETGQACNGNRSSMK</sequence>
<evidence type="ECO:0000313" key="3">
    <source>
        <dbReference type="Proteomes" id="UP000886998"/>
    </source>
</evidence>
<evidence type="ECO:0000256" key="1">
    <source>
        <dbReference type="SAM" id="MobiDB-lite"/>
    </source>
</evidence>
<protein>
    <submittedName>
        <fullName evidence="2">Uncharacterized protein</fullName>
    </submittedName>
</protein>
<name>A0A8X6KI63_9ARAC</name>
<proteinExistence type="predicted"/>
<accession>A0A8X6KI63</accession>